<evidence type="ECO:0000256" key="1">
    <source>
        <dbReference type="SAM" id="MobiDB-lite"/>
    </source>
</evidence>
<feature type="region of interest" description="Disordered" evidence="1">
    <location>
        <begin position="29"/>
        <end position="55"/>
    </location>
</feature>
<keyword evidence="3" id="KW-1185">Reference proteome</keyword>
<proteinExistence type="predicted"/>
<dbReference type="EMBL" id="QLMJ01000015">
    <property type="protein sequence ID" value="RAK31225.1"/>
    <property type="molecule type" value="Genomic_DNA"/>
</dbReference>
<dbReference type="RefSeq" id="WP_181558003.1">
    <property type="nucleotide sequence ID" value="NZ_JACHWI010000010.1"/>
</dbReference>
<feature type="compositionally biased region" description="Polar residues" evidence="1">
    <location>
        <begin position="36"/>
        <end position="55"/>
    </location>
</feature>
<reference evidence="2 3" key="1">
    <citation type="submission" date="2018-06" db="EMBL/GenBank/DDBJ databases">
        <title>Genomic Encyclopedia of Type Strains, Phase III (KMG-III): the genomes of soil and plant-associated and newly described type strains.</title>
        <authorList>
            <person name="Whitman W."/>
        </authorList>
    </citation>
    <scope>NUCLEOTIDE SEQUENCE [LARGE SCALE GENOMIC DNA]</scope>
    <source>
        <strain evidence="2 3">CGMCC 4.7090</strain>
    </source>
</reference>
<accession>A0A327Z548</accession>
<comment type="caution">
    <text evidence="2">The sequence shown here is derived from an EMBL/GenBank/DDBJ whole genome shotgun (WGS) entry which is preliminary data.</text>
</comment>
<sequence>MTGPVKPSFVLVEGDASMVCEGDVCAVPVPPEKSATPKSDATTETSTPEPASAAS</sequence>
<organism evidence="2 3">
    <name type="scientific">Actinoplanes lutulentus</name>
    <dbReference type="NCBI Taxonomy" id="1287878"/>
    <lineage>
        <taxon>Bacteria</taxon>
        <taxon>Bacillati</taxon>
        <taxon>Actinomycetota</taxon>
        <taxon>Actinomycetes</taxon>
        <taxon>Micromonosporales</taxon>
        <taxon>Micromonosporaceae</taxon>
        <taxon>Actinoplanes</taxon>
    </lineage>
</organism>
<protein>
    <submittedName>
        <fullName evidence="2">Uncharacterized protein</fullName>
    </submittedName>
</protein>
<dbReference type="AlphaFoldDB" id="A0A327Z548"/>
<evidence type="ECO:0000313" key="3">
    <source>
        <dbReference type="Proteomes" id="UP000249341"/>
    </source>
</evidence>
<dbReference type="Proteomes" id="UP000249341">
    <property type="component" value="Unassembled WGS sequence"/>
</dbReference>
<evidence type="ECO:0000313" key="2">
    <source>
        <dbReference type="EMBL" id="RAK31225.1"/>
    </source>
</evidence>
<name>A0A327Z548_9ACTN</name>
<gene>
    <name evidence="2" type="ORF">B0I29_11531</name>
</gene>